<feature type="compositionally biased region" description="Polar residues" evidence="2">
    <location>
        <begin position="279"/>
        <end position="293"/>
    </location>
</feature>
<dbReference type="Gene3D" id="3.40.50.880">
    <property type="match status" value="1"/>
</dbReference>
<dbReference type="AlphaFoldDB" id="A0A2P6TWH1"/>
<dbReference type="PRINTS" id="PR00080">
    <property type="entry name" value="SDRFAMILY"/>
</dbReference>
<evidence type="ECO:0000313" key="3">
    <source>
        <dbReference type="EMBL" id="PRW58408.1"/>
    </source>
</evidence>
<dbReference type="Gene3D" id="3.40.50.720">
    <property type="entry name" value="NAD(P)-binding Rossmann-like Domain"/>
    <property type="match status" value="1"/>
</dbReference>
<name>A0A2P6TWH1_CHLSO</name>
<dbReference type="GO" id="GO:0016740">
    <property type="term" value="F:transferase activity"/>
    <property type="evidence" value="ECO:0007669"/>
    <property type="project" value="UniProtKB-KW"/>
</dbReference>
<comment type="caution">
    <text evidence="3">The sequence shown here is derived from an EMBL/GenBank/DDBJ whole genome shotgun (WGS) entry which is preliminary data.</text>
</comment>
<dbReference type="OrthoDB" id="543156at2759"/>
<dbReference type="InterPro" id="IPR036291">
    <property type="entry name" value="NAD(P)-bd_dom_sf"/>
</dbReference>
<dbReference type="EMBL" id="LHPG02000005">
    <property type="protein sequence ID" value="PRW58408.1"/>
    <property type="molecule type" value="Genomic_DNA"/>
</dbReference>
<dbReference type="CDD" id="cd03141">
    <property type="entry name" value="GATase1_Hsp31_like"/>
    <property type="match status" value="1"/>
</dbReference>
<dbReference type="InterPro" id="IPR032633">
    <property type="entry name" value="ThiJ-like"/>
</dbReference>
<dbReference type="PROSITE" id="PS00061">
    <property type="entry name" value="ADH_SHORT"/>
    <property type="match status" value="1"/>
</dbReference>
<accession>A0A2P6TWH1</accession>
<evidence type="ECO:0000313" key="4">
    <source>
        <dbReference type="Proteomes" id="UP000239899"/>
    </source>
</evidence>
<evidence type="ECO:0000256" key="1">
    <source>
        <dbReference type="ARBA" id="ARBA00006484"/>
    </source>
</evidence>
<dbReference type="STRING" id="3076.A0A2P6TWH1"/>
<dbReference type="PANTHER" id="PTHR42760">
    <property type="entry name" value="SHORT-CHAIN DEHYDROGENASES/REDUCTASES FAMILY MEMBER"/>
    <property type="match status" value="1"/>
</dbReference>
<keyword evidence="3" id="KW-0315">Glutamine amidotransferase</keyword>
<proteinExistence type="inferred from homology"/>
<feature type="region of interest" description="Disordered" evidence="2">
    <location>
        <begin position="232"/>
        <end position="304"/>
    </location>
</feature>
<reference evidence="3 4" key="1">
    <citation type="journal article" date="2018" name="Plant J.">
        <title>Genome sequences of Chlorella sorokiniana UTEX 1602 and Micractinium conductrix SAG 241.80: implications to maltose excretion by a green alga.</title>
        <authorList>
            <person name="Arriola M.B."/>
            <person name="Velmurugan N."/>
            <person name="Zhang Y."/>
            <person name="Plunkett M.H."/>
            <person name="Hondzo H."/>
            <person name="Barney B.M."/>
        </authorList>
    </citation>
    <scope>NUCLEOTIDE SEQUENCE [LARGE SCALE GENOMIC DNA]</scope>
    <source>
        <strain evidence="4">UTEX 1602</strain>
    </source>
</reference>
<dbReference type="Proteomes" id="UP000239899">
    <property type="component" value="Unassembled WGS sequence"/>
</dbReference>
<dbReference type="InterPro" id="IPR020904">
    <property type="entry name" value="Sc_DH/Rdtase_CS"/>
</dbReference>
<dbReference type="PRINTS" id="PR00081">
    <property type="entry name" value="GDHRDH"/>
</dbReference>
<gene>
    <name evidence="3" type="ORF">C2E21_3278</name>
</gene>
<organism evidence="3 4">
    <name type="scientific">Chlorella sorokiniana</name>
    <name type="common">Freshwater green alga</name>
    <dbReference type="NCBI Taxonomy" id="3076"/>
    <lineage>
        <taxon>Eukaryota</taxon>
        <taxon>Viridiplantae</taxon>
        <taxon>Chlorophyta</taxon>
        <taxon>core chlorophytes</taxon>
        <taxon>Trebouxiophyceae</taxon>
        <taxon>Chlorellales</taxon>
        <taxon>Chlorellaceae</taxon>
        <taxon>Chlorella clade</taxon>
        <taxon>Chlorella</taxon>
    </lineage>
</organism>
<dbReference type="SUPFAM" id="SSF51735">
    <property type="entry name" value="NAD(P)-binding Rossmann-fold domains"/>
    <property type="match status" value="1"/>
</dbReference>
<dbReference type="FunFam" id="3.40.50.720:FF:000084">
    <property type="entry name" value="Short-chain dehydrogenase reductase"/>
    <property type="match status" value="1"/>
</dbReference>
<dbReference type="GO" id="GO:0016616">
    <property type="term" value="F:oxidoreductase activity, acting on the CH-OH group of donors, NAD or NADP as acceptor"/>
    <property type="evidence" value="ECO:0007669"/>
    <property type="project" value="TreeGrafter"/>
</dbReference>
<protein>
    <submittedName>
        <fullName evidence="3">Glutamine amidotransferase</fullName>
    </submittedName>
</protein>
<dbReference type="InterPro" id="IPR002347">
    <property type="entry name" value="SDR_fam"/>
</dbReference>
<dbReference type="SUPFAM" id="SSF52317">
    <property type="entry name" value="Class I glutamine amidotransferase-like"/>
    <property type="match status" value="1"/>
</dbReference>
<comment type="similarity">
    <text evidence="1">Belongs to the short-chain dehydrogenases/reductases (SDR) family.</text>
</comment>
<evidence type="ECO:0000256" key="2">
    <source>
        <dbReference type="SAM" id="MobiDB-lite"/>
    </source>
</evidence>
<dbReference type="Pfam" id="PF13561">
    <property type="entry name" value="adh_short_C2"/>
    <property type="match status" value="1"/>
</dbReference>
<feature type="compositionally biased region" description="Basic and acidic residues" evidence="2">
    <location>
        <begin position="243"/>
        <end position="278"/>
    </location>
</feature>
<dbReference type="Pfam" id="PF17124">
    <property type="entry name" value="ThiJ_like"/>
    <property type="match status" value="1"/>
</dbReference>
<dbReference type="InterPro" id="IPR029062">
    <property type="entry name" value="Class_I_gatase-like"/>
</dbReference>
<sequence>MSGKVLICATSATKLLDGRETGCWVEEVATPYLLWREKGFQVDLCSVKGGAIPWDAGSCQGDFFTAEAQSFYNDAKLAEEWKNTKSIEQVLGGDIEHYDALFIPGGHGICFDGTSNEMKLLVETFWAAGKVVSAVCHGPAALTTAVGPDNQSIIKGRQVAGFSNHEEEAVGKTKAVPFLLEDKLKELGGDYVVGPDWQPLAVASGKLITGQNPASSKCVAELVIEAVAPGLKEPVHGKGPGEGFHHREKRGEEAHHHDHHDEHPRPGVRHDAPDESKQRSSWHQRGLTTRAQTGSGGLTEEGRRAATRDAADKFCADKLFDLSGSTAFVTGGAQGIGAAIALGLARHGANIVIADIANEDKAAEVVTAVEALGRRAAFVQCDVRRRSLTDAAVLESVKKMGVGPDILVASAGVIGRLERAEQVSHDGWTEVFSVNVEGSYNAAHACYPHMVKAGRGKVVFISSIAGIRGAGTQVAYAASKGALLPLSRSLASAWGKDNIQVNTLLPGAINTPFLNTMLANPRKLEYILGRIPLGRIGVAQDMVGPALFLASHASDYVTGAEILVDGGGAALPMLAAQDPDAYKA</sequence>
<keyword evidence="4" id="KW-1185">Reference proteome</keyword>